<dbReference type="Pfam" id="PF02620">
    <property type="entry name" value="YceD"/>
    <property type="match status" value="1"/>
</dbReference>
<dbReference type="PANTHER" id="PTHR34374">
    <property type="entry name" value="LARGE RIBOSOMAL RNA SUBUNIT ACCUMULATION PROTEIN YCED HOMOLOG 1, CHLOROPLASTIC"/>
    <property type="match status" value="1"/>
</dbReference>
<dbReference type="InterPro" id="IPR003772">
    <property type="entry name" value="YceD"/>
</dbReference>
<dbReference type="PANTHER" id="PTHR34374:SF1">
    <property type="entry name" value="LARGE RIBOSOMAL RNA SUBUNIT ACCUMULATION PROTEIN YCED HOMOLOG 1, CHLOROPLASTIC"/>
    <property type="match status" value="1"/>
</dbReference>
<dbReference type="EMBL" id="JAEDAJ010000001">
    <property type="protein sequence ID" value="MBK0330229.1"/>
    <property type="molecule type" value="Genomic_DNA"/>
</dbReference>
<evidence type="ECO:0000313" key="2">
    <source>
        <dbReference type="EMBL" id="MBK0330229.1"/>
    </source>
</evidence>
<evidence type="ECO:0000313" key="3">
    <source>
        <dbReference type="Proteomes" id="UP000612352"/>
    </source>
</evidence>
<keyword evidence="3" id="KW-1185">Reference proteome</keyword>
<feature type="compositionally biased region" description="Acidic residues" evidence="1">
    <location>
        <begin position="224"/>
        <end position="237"/>
    </location>
</feature>
<feature type="region of interest" description="Disordered" evidence="1">
    <location>
        <begin position="1"/>
        <end position="24"/>
    </location>
</feature>
<gene>
    <name evidence="2" type="ORF">I8D64_02270</name>
</gene>
<sequence length="237" mass="25495">MPRVGPVTRPARPEPRRRSRSYPGAVNIRASIPAPDDLDLRFDVVDLIGRPGSHRHVDRTVQVADQKVGNLALTVPAGESISLDAELESVVEGIFVSGTVEARVTGECSRCLDPLEREVDARIDELFSYPEKIKADEEDDVPALSGDDVDLGPLVHDVIALEAEERPLCKPSCMGLCAQCGARLEDDPEHHHDVIDPRWAALSGLLGGEGQSADAGDSERAGADDDPDDGAPVDEER</sequence>
<name>A0ABS1B6E8_9MICO</name>
<reference evidence="2 3" key="1">
    <citation type="submission" date="2020-12" db="EMBL/GenBank/DDBJ databases">
        <title>Brachybacterium sp. MASK1Z-5, whole genome shotgun sequence.</title>
        <authorList>
            <person name="Tuo L."/>
        </authorList>
    </citation>
    <scope>NUCLEOTIDE SEQUENCE [LARGE SCALE GENOMIC DNA]</scope>
    <source>
        <strain evidence="2 3">MASK1Z-5</strain>
    </source>
</reference>
<feature type="region of interest" description="Disordered" evidence="1">
    <location>
        <begin position="203"/>
        <end position="237"/>
    </location>
</feature>
<comment type="caution">
    <text evidence="2">The sequence shown here is derived from an EMBL/GenBank/DDBJ whole genome shotgun (WGS) entry which is preliminary data.</text>
</comment>
<accession>A0ABS1B6E8</accession>
<protein>
    <submittedName>
        <fullName evidence="2">DUF177 domain-containing protein</fullName>
    </submittedName>
</protein>
<dbReference type="Proteomes" id="UP000612352">
    <property type="component" value="Unassembled WGS sequence"/>
</dbReference>
<proteinExistence type="predicted"/>
<organism evidence="2 3">
    <name type="scientific">Brachybacterium halotolerans</name>
    <dbReference type="NCBI Taxonomy" id="2795215"/>
    <lineage>
        <taxon>Bacteria</taxon>
        <taxon>Bacillati</taxon>
        <taxon>Actinomycetota</taxon>
        <taxon>Actinomycetes</taxon>
        <taxon>Micrococcales</taxon>
        <taxon>Dermabacteraceae</taxon>
        <taxon>Brachybacterium</taxon>
    </lineage>
</organism>
<evidence type="ECO:0000256" key="1">
    <source>
        <dbReference type="SAM" id="MobiDB-lite"/>
    </source>
</evidence>